<comment type="function">
    <text evidence="12">Part of the ABC transporter FtsEX involved in asymmetric cellular division facilitating the initiation of sporulation.</text>
</comment>
<dbReference type="InterPro" id="IPR004513">
    <property type="entry name" value="FtsX"/>
</dbReference>
<evidence type="ECO:0000256" key="12">
    <source>
        <dbReference type="PIRNR" id="PIRNR003097"/>
    </source>
</evidence>
<dbReference type="Proteomes" id="UP000215383">
    <property type="component" value="Chromosome 1"/>
</dbReference>
<feature type="transmembrane region" description="Helical" evidence="13">
    <location>
        <begin position="168"/>
        <end position="192"/>
    </location>
</feature>
<keyword evidence="17" id="KW-1185">Reference proteome</keyword>
<evidence type="ECO:0000259" key="14">
    <source>
        <dbReference type="Pfam" id="PF02687"/>
    </source>
</evidence>
<keyword evidence="5 12" id="KW-1003">Cell membrane</keyword>
<evidence type="ECO:0000256" key="1">
    <source>
        <dbReference type="ARBA" id="ARBA00004429"/>
    </source>
</evidence>
<dbReference type="NCBIfam" id="TIGR00439">
    <property type="entry name" value="FtsX_Gneg"/>
    <property type="match status" value="1"/>
</dbReference>
<comment type="subcellular location">
    <subcellularLocation>
        <location evidence="1">Cell inner membrane</location>
        <topology evidence="1">Multi-pass membrane protein</topology>
    </subcellularLocation>
    <subcellularLocation>
        <location evidence="12">Cell membrane</location>
    </subcellularLocation>
</comment>
<reference evidence="16 17" key="1">
    <citation type="submission" date="2017-06" db="EMBL/GenBank/DDBJ databases">
        <authorList>
            <consortium name="Pathogen Informatics"/>
        </authorList>
    </citation>
    <scope>NUCLEOTIDE SEQUENCE [LARGE SCALE GENOMIC DNA]</scope>
    <source>
        <strain evidence="16 17">NCTC10570</strain>
    </source>
</reference>
<dbReference type="AlphaFoldDB" id="A0A239TIL5"/>
<comment type="subunit">
    <text evidence="3">Forms a membrane-associated complex with FtsE.</text>
</comment>
<evidence type="ECO:0000256" key="9">
    <source>
        <dbReference type="ARBA" id="ARBA00022989"/>
    </source>
</evidence>
<dbReference type="GeneID" id="78506718"/>
<evidence type="ECO:0000256" key="5">
    <source>
        <dbReference type="ARBA" id="ARBA00022475"/>
    </source>
</evidence>
<keyword evidence="8 13" id="KW-0812">Transmembrane</keyword>
<evidence type="ECO:0000259" key="15">
    <source>
        <dbReference type="Pfam" id="PF18075"/>
    </source>
</evidence>
<dbReference type="GO" id="GO:0005886">
    <property type="term" value="C:plasma membrane"/>
    <property type="evidence" value="ECO:0007669"/>
    <property type="project" value="UniProtKB-SubCell"/>
</dbReference>
<organism evidence="16 17">
    <name type="scientific">Megamonas hypermegale</name>
    <dbReference type="NCBI Taxonomy" id="158847"/>
    <lineage>
        <taxon>Bacteria</taxon>
        <taxon>Bacillati</taxon>
        <taxon>Bacillota</taxon>
        <taxon>Negativicutes</taxon>
        <taxon>Selenomonadales</taxon>
        <taxon>Selenomonadaceae</taxon>
        <taxon>Megamonas</taxon>
    </lineage>
</organism>
<comment type="similarity">
    <text evidence="2 12">Belongs to the ABC-4 integral membrane protein family. FtsX subfamily.</text>
</comment>
<name>A0A239TIL5_9FIRM</name>
<dbReference type="EMBL" id="LT906446">
    <property type="protein sequence ID" value="SNU97078.1"/>
    <property type="molecule type" value="Genomic_DNA"/>
</dbReference>
<evidence type="ECO:0000313" key="17">
    <source>
        <dbReference type="Proteomes" id="UP000215383"/>
    </source>
</evidence>
<feature type="transmembrane region" description="Helical" evidence="13">
    <location>
        <begin position="21"/>
        <end position="46"/>
    </location>
</feature>
<evidence type="ECO:0000256" key="4">
    <source>
        <dbReference type="ARBA" id="ARBA00021907"/>
    </source>
</evidence>
<keyword evidence="10 12" id="KW-0472">Membrane</keyword>
<keyword evidence="11 12" id="KW-0131">Cell cycle</keyword>
<evidence type="ECO:0000256" key="8">
    <source>
        <dbReference type="ARBA" id="ARBA00022692"/>
    </source>
</evidence>
<dbReference type="eggNOG" id="COG2177">
    <property type="taxonomic scope" value="Bacteria"/>
</dbReference>
<dbReference type="GO" id="GO:0051301">
    <property type="term" value="P:cell division"/>
    <property type="evidence" value="ECO:0007669"/>
    <property type="project" value="UniProtKB-KW"/>
</dbReference>
<accession>A0A239TIL5</accession>
<dbReference type="PIRSF" id="PIRSF003097">
    <property type="entry name" value="FtsX"/>
    <property type="match status" value="1"/>
</dbReference>
<evidence type="ECO:0000256" key="11">
    <source>
        <dbReference type="ARBA" id="ARBA00023306"/>
    </source>
</evidence>
<evidence type="ECO:0000256" key="7">
    <source>
        <dbReference type="ARBA" id="ARBA00022618"/>
    </source>
</evidence>
<dbReference type="InterPro" id="IPR058204">
    <property type="entry name" value="FtsX_firmicutes-type"/>
</dbReference>
<dbReference type="PANTHER" id="PTHR47755:SF1">
    <property type="entry name" value="CELL DIVISION PROTEIN FTSX"/>
    <property type="match status" value="1"/>
</dbReference>
<dbReference type="Gene3D" id="3.30.70.3040">
    <property type="match status" value="1"/>
</dbReference>
<dbReference type="RefSeq" id="WP_027889728.1">
    <property type="nucleotide sequence ID" value="NZ_CASFMS010000008.1"/>
</dbReference>
<keyword evidence="9 13" id="KW-1133">Transmembrane helix</keyword>
<dbReference type="InterPro" id="IPR047590">
    <property type="entry name" value="FtsX_proteobact-type"/>
</dbReference>
<proteinExistence type="inferred from homology"/>
<gene>
    <name evidence="16" type="primary">ftsX</name>
    <name evidence="16" type="ORF">SAMEA4364220_00693</name>
</gene>
<dbReference type="Pfam" id="PF18075">
    <property type="entry name" value="FtsX_ECD"/>
    <property type="match status" value="1"/>
</dbReference>
<feature type="domain" description="FtsX extracellular" evidence="15">
    <location>
        <begin position="59"/>
        <end position="152"/>
    </location>
</feature>
<feature type="domain" description="ABC3 transporter permease C-terminal" evidence="14">
    <location>
        <begin position="175"/>
        <end position="287"/>
    </location>
</feature>
<evidence type="ECO:0000256" key="3">
    <source>
        <dbReference type="ARBA" id="ARBA00011160"/>
    </source>
</evidence>
<dbReference type="Pfam" id="PF02687">
    <property type="entry name" value="FtsX"/>
    <property type="match status" value="1"/>
</dbReference>
<keyword evidence="6" id="KW-0997">Cell inner membrane</keyword>
<evidence type="ECO:0000313" key="16">
    <source>
        <dbReference type="EMBL" id="SNU97078.1"/>
    </source>
</evidence>
<evidence type="ECO:0000256" key="13">
    <source>
        <dbReference type="SAM" id="Phobius"/>
    </source>
</evidence>
<evidence type="ECO:0000256" key="2">
    <source>
        <dbReference type="ARBA" id="ARBA00007379"/>
    </source>
</evidence>
<feature type="transmembrane region" description="Helical" evidence="13">
    <location>
        <begin position="225"/>
        <end position="246"/>
    </location>
</feature>
<dbReference type="NCBIfam" id="NF038347">
    <property type="entry name" value="FtsX_Gpos"/>
    <property type="match status" value="1"/>
</dbReference>
<keyword evidence="7 12" id="KW-0132">Cell division</keyword>
<dbReference type="PANTHER" id="PTHR47755">
    <property type="entry name" value="CELL DIVISION PROTEIN FTSX"/>
    <property type="match status" value="1"/>
</dbReference>
<dbReference type="InterPro" id="IPR003838">
    <property type="entry name" value="ABC3_permease_C"/>
</dbReference>
<protein>
    <recommendedName>
        <fullName evidence="4 12">Cell division protein FtsX</fullName>
    </recommendedName>
</protein>
<sequence length="295" mass="33298">MKFSTSEYFIKEVYLSFKRNTWMTLASILTVVLSLFILGFFSIAVLNLNKLANTLESQVQVSVYLKDDINKEDLDETKRVLENIEGTQSVKYITRDEAMKNFKDRLGDQQFLLDALDNTNPLPDSFSVVVTTPEQVKEVADVAQTLFTVESVSYSQDIINHIFNLTHLIRIVGVALIILLLAAAIFIISNTIRLTVFARRKEIAIMKYVGATDWFIRWPFLLEGIALGFIGGSIAAFLLIMIYAQISQEIYDAMAFFPLIPQYPFINYIVLAVLISGIVIGAVGSLISLKRFLRV</sequence>
<feature type="transmembrane region" description="Helical" evidence="13">
    <location>
        <begin position="266"/>
        <end position="289"/>
    </location>
</feature>
<dbReference type="InterPro" id="IPR040690">
    <property type="entry name" value="FtsX_ECD"/>
</dbReference>
<evidence type="ECO:0000256" key="6">
    <source>
        <dbReference type="ARBA" id="ARBA00022519"/>
    </source>
</evidence>
<evidence type="ECO:0000256" key="10">
    <source>
        <dbReference type="ARBA" id="ARBA00023136"/>
    </source>
</evidence>